<evidence type="ECO:0000256" key="1">
    <source>
        <dbReference type="ARBA" id="ARBA00022898"/>
    </source>
</evidence>
<dbReference type="Pfam" id="PF00266">
    <property type="entry name" value="Aminotran_5"/>
    <property type="match status" value="1"/>
</dbReference>
<dbReference type="OrthoDB" id="9764293at2"/>
<dbReference type="PANTHER" id="PTHR43586:SF15">
    <property type="entry name" value="BLR3095 PROTEIN"/>
    <property type="match status" value="1"/>
</dbReference>
<dbReference type="InterPro" id="IPR000192">
    <property type="entry name" value="Aminotrans_V_dom"/>
</dbReference>
<evidence type="ECO:0000313" key="3">
    <source>
        <dbReference type="EMBL" id="SDS02851.1"/>
    </source>
</evidence>
<dbReference type="Gene3D" id="3.40.640.10">
    <property type="entry name" value="Type I PLP-dependent aspartate aminotransferase-like (Major domain)"/>
    <property type="match status" value="1"/>
</dbReference>
<dbReference type="SUPFAM" id="SSF53383">
    <property type="entry name" value="PLP-dependent transferases"/>
    <property type="match status" value="1"/>
</dbReference>
<protein>
    <submittedName>
        <fullName evidence="3">Selenocysteine lyase/Cysteine desulfurase</fullName>
    </submittedName>
</protein>
<dbReference type="Gene3D" id="3.90.1150.10">
    <property type="entry name" value="Aspartate Aminotransferase, domain 1"/>
    <property type="match status" value="1"/>
</dbReference>
<gene>
    <name evidence="3" type="ORF">SAMN05216271_0994</name>
</gene>
<dbReference type="EMBL" id="LT629763">
    <property type="protein sequence ID" value="SDS02851.1"/>
    <property type="molecule type" value="Genomic_DNA"/>
</dbReference>
<proteinExistence type="predicted"/>
<dbReference type="AlphaFoldDB" id="A0A1H1NV51"/>
<dbReference type="RefSeq" id="WP_092284402.1">
    <property type="nucleotide sequence ID" value="NZ_LT629763.1"/>
</dbReference>
<name>A0A1H1NV51_9GAMM</name>
<dbReference type="InterPro" id="IPR015422">
    <property type="entry name" value="PyrdxlP-dep_Trfase_small"/>
</dbReference>
<dbReference type="GO" id="GO:0016829">
    <property type="term" value="F:lyase activity"/>
    <property type="evidence" value="ECO:0007669"/>
    <property type="project" value="UniProtKB-KW"/>
</dbReference>
<keyword evidence="3" id="KW-0456">Lyase</keyword>
<dbReference type="Proteomes" id="UP000243413">
    <property type="component" value="Chromosome I"/>
</dbReference>
<dbReference type="STRING" id="472181.SAMN05216271_0994"/>
<dbReference type="InterPro" id="IPR015424">
    <property type="entry name" value="PyrdxlP-dep_Trfase"/>
</dbReference>
<evidence type="ECO:0000313" key="4">
    <source>
        <dbReference type="Proteomes" id="UP000243413"/>
    </source>
</evidence>
<sequence length="388" mass="42831">MNTPQSWQHEFPLDPSVCYLNHAAVAPWPQRAVEAVTHFAQENARQGARDYPRWARQEKHLRSQLQQLLNAPSSDDIALVKNTSEALSFVAQGINWQAGDQIITSDQEFPSNRIPWQALSEHGVSLQQVALNCADPEQALIDAMGPRTRLLTISSVQYASGLKMDLVRLGAACRERGILFCVDAIQSLGALPFDVQAIDCDFAMADGHKWLLGPEGLGVFYCRAAARDQLRLTQHGWHMVEAMGNYDLTDWSPARSARRFEAGSPNTLAQQALSASLEVLLEVGMEQVATLLHQRISYLINQLEQLPGVRLLSPKTADRQAGIVSFAIDGVDHAALYRELMQAGVVCAQRGGGIRWSPHFYTGEATLDQALCHLRTLVTAQRSKSASR</sequence>
<keyword evidence="1" id="KW-0663">Pyridoxal phosphate</keyword>
<dbReference type="InterPro" id="IPR015421">
    <property type="entry name" value="PyrdxlP-dep_Trfase_major"/>
</dbReference>
<accession>A0A1H1NV51</accession>
<organism evidence="3 4">
    <name type="scientific">Halopseudomonas sabulinigri</name>
    <dbReference type="NCBI Taxonomy" id="472181"/>
    <lineage>
        <taxon>Bacteria</taxon>
        <taxon>Pseudomonadati</taxon>
        <taxon>Pseudomonadota</taxon>
        <taxon>Gammaproteobacteria</taxon>
        <taxon>Pseudomonadales</taxon>
        <taxon>Pseudomonadaceae</taxon>
        <taxon>Halopseudomonas</taxon>
    </lineage>
</organism>
<evidence type="ECO:0000259" key="2">
    <source>
        <dbReference type="Pfam" id="PF00266"/>
    </source>
</evidence>
<dbReference type="PANTHER" id="PTHR43586">
    <property type="entry name" value="CYSTEINE DESULFURASE"/>
    <property type="match status" value="1"/>
</dbReference>
<feature type="domain" description="Aminotransferase class V" evidence="2">
    <location>
        <begin position="19"/>
        <end position="347"/>
    </location>
</feature>
<reference evidence="4" key="1">
    <citation type="submission" date="2016-10" db="EMBL/GenBank/DDBJ databases">
        <authorList>
            <person name="Varghese N."/>
            <person name="Submissions S."/>
        </authorList>
    </citation>
    <scope>NUCLEOTIDE SEQUENCE [LARGE SCALE GENOMIC DNA]</scope>
    <source>
        <strain evidence="4">JCM 14963</strain>
    </source>
</reference>